<accession>A0A8J6T941</accession>
<protein>
    <submittedName>
        <fullName evidence="1">Uncharacterized protein</fullName>
    </submittedName>
</protein>
<dbReference type="EMBL" id="JACNLL010000098">
    <property type="protein sequence ID" value="MBC8200354.1"/>
    <property type="molecule type" value="Genomic_DNA"/>
</dbReference>
<name>A0A8J6T941_9BACT</name>
<sequence>MQIDILNVMNADDNCILLAERIAKILLKGIHLNSAVMHYIDSTFLNPSIDELKEIIADNSDCENDSLIELIFFPDESIQMQLENILQSHYYSRKDEKKILDYLCSRQIKAAIHSPDNKGKLTLVMPQSVAGQFLNRLNLSKKLDKRILATIDEHVSEKSKTLVKVRLRNSTCELSGNEVLFLCDFFKKTDSSGYDFFECLDFMLSFLDEAKNAVDIFAALMDKKRSYFKNVQMAEKFNSQLDKANMETMILQGVRTPHINIENEKRKMEIIDKISLSVFGRTEYFEKAHQSIDLCEYRLNKIEHF</sequence>
<dbReference type="Proteomes" id="UP000603545">
    <property type="component" value="Unassembled WGS sequence"/>
</dbReference>
<comment type="caution">
    <text evidence="1">The sequence shown here is derived from an EMBL/GenBank/DDBJ whole genome shotgun (WGS) entry which is preliminary data.</text>
</comment>
<reference evidence="1 2" key="1">
    <citation type="submission" date="2020-08" db="EMBL/GenBank/DDBJ databases">
        <title>Bridging the membrane lipid divide: bacteria of the FCB group superphylum have the potential to synthesize archaeal ether lipids.</title>
        <authorList>
            <person name="Villanueva L."/>
            <person name="Von Meijenfeldt F.A.B."/>
            <person name="Westbye A.B."/>
            <person name="Yadav S."/>
            <person name="Hopmans E.C."/>
            <person name="Dutilh B.E."/>
            <person name="Sinninghe Damste J.S."/>
        </authorList>
    </citation>
    <scope>NUCLEOTIDE SEQUENCE [LARGE SCALE GENOMIC DNA]</scope>
    <source>
        <strain evidence="1">NIOZ-UU82</strain>
    </source>
</reference>
<proteinExistence type="predicted"/>
<gene>
    <name evidence="1" type="ORF">H8E80_10000</name>
</gene>
<evidence type="ECO:0000313" key="2">
    <source>
        <dbReference type="Proteomes" id="UP000603545"/>
    </source>
</evidence>
<evidence type="ECO:0000313" key="1">
    <source>
        <dbReference type="EMBL" id="MBC8200354.1"/>
    </source>
</evidence>
<dbReference type="AlphaFoldDB" id="A0A8J6T941"/>
<organism evidence="1 2">
    <name type="scientific">Candidatus Desulfaltia bathyphila</name>
    <dbReference type="NCBI Taxonomy" id="2841697"/>
    <lineage>
        <taxon>Bacteria</taxon>
        <taxon>Pseudomonadati</taxon>
        <taxon>Thermodesulfobacteriota</taxon>
        <taxon>Desulfobacteria</taxon>
        <taxon>Desulfobacterales</taxon>
        <taxon>Desulfobacterales incertae sedis</taxon>
        <taxon>Candidatus Desulfaltia</taxon>
    </lineage>
</organism>